<dbReference type="EMBL" id="QMBQ01000001">
    <property type="protein sequence ID" value="RAZ79881.1"/>
    <property type="molecule type" value="Genomic_DNA"/>
</dbReference>
<organism evidence="2 3">
    <name type="scientific">Mesorhizobium atlanticum</name>
    <dbReference type="NCBI Taxonomy" id="2233532"/>
    <lineage>
        <taxon>Bacteria</taxon>
        <taxon>Pseudomonadati</taxon>
        <taxon>Pseudomonadota</taxon>
        <taxon>Alphaproteobacteria</taxon>
        <taxon>Hyphomicrobiales</taxon>
        <taxon>Phyllobacteriaceae</taxon>
        <taxon>Mesorhizobium</taxon>
    </lineage>
</organism>
<protein>
    <submittedName>
        <fullName evidence="2">Uncharacterized protein</fullName>
    </submittedName>
</protein>
<proteinExistence type="predicted"/>
<keyword evidence="3" id="KW-1185">Reference proteome</keyword>
<sequence>MHFHQQGNEQAGSKWAGRASATIAVALVTVLVGCASFRMGGRDQAYGMSASQTRGAEDWLATADADKVVNAMSAKGLMPATIDCRFADTTPGQVAYLSKFTWMRAPANTRYHWEVGDPAYLASKEVRANRVGLKRVDAKLVRDAATGQRVGCSVWVG</sequence>
<gene>
    <name evidence="2" type="ORF">DPM35_00840</name>
</gene>
<dbReference type="RefSeq" id="WP_112125457.1">
    <property type="nucleotide sequence ID" value="NZ_QMBQ01000001.1"/>
</dbReference>
<reference evidence="3" key="1">
    <citation type="submission" date="2018-06" db="EMBL/GenBank/DDBJ databases">
        <authorList>
            <person name="Helene L.C."/>
            <person name="Dall'Agnol R."/>
            <person name="Delamuta J.R."/>
            <person name="Hungria M."/>
        </authorList>
    </citation>
    <scope>NUCLEOTIDE SEQUENCE [LARGE SCALE GENOMIC DNA]</scope>
    <source>
        <strain evidence="3">CNPSo 3140</strain>
    </source>
</reference>
<evidence type="ECO:0000256" key="1">
    <source>
        <dbReference type="SAM" id="Phobius"/>
    </source>
</evidence>
<evidence type="ECO:0000313" key="3">
    <source>
        <dbReference type="Proteomes" id="UP000251956"/>
    </source>
</evidence>
<dbReference type="OrthoDB" id="8079705at2"/>
<feature type="transmembrane region" description="Helical" evidence="1">
    <location>
        <begin position="20"/>
        <end position="39"/>
    </location>
</feature>
<keyword evidence="1" id="KW-1133">Transmembrane helix</keyword>
<dbReference type="AlphaFoldDB" id="A0A330GX57"/>
<accession>A0A330GX57</accession>
<comment type="caution">
    <text evidence="2">The sequence shown here is derived from an EMBL/GenBank/DDBJ whole genome shotgun (WGS) entry which is preliminary data.</text>
</comment>
<evidence type="ECO:0000313" key="2">
    <source>
        <dbReference type="EMBL" id="RAZ79881.1"/>
    </source>
</evidence>
<reference evidence="2 3" key="2">
    <citation type="submission" date="2018-07" db="EMBL/GenBank/DDBJ databases">
        <title>Diversity of Mesorhizobium strains in Brazil.</title>
        <authorList>
            <person name="Helene L.C.F."/>
            <person name="Dall'Agnol R."/>
            <person name="Delamuta J.R.M."/>
            <person name="Hungria M."/>
        </authorList>
    </citation>
    <scope>NUCLEOTIDE SEQUENCE [LARGE SCALE GENOMIC DNA]</scope>
    <source>
        <strain evidence="2 3">CNPSo 3140</strain>
    </source>
</reference>
<keyword evidence="1" id="KW-0812">Transmembrane</keyword>
<keyword evidence="1" id="KW-0472">Membrane</keyword>
<dbReference type="Proteomes" id="UP000251956">
    <property type="component" value="Unassembled WGS sequence"/>
</dbReference>
<name>A0A330GX57_9HYPH</name>